<protein>
    <submittedName>
        <fullName evidence="1">Uncharacterized protein</fullName>
    </submittedName>
</protein>
<name>A0ACC6R7R3_9GAMM</name>
<proteinExistence type="predicted"/>
<dbReference type="Proteomes" id="UP001374952">
    <property type="component" value="Unassembled WGS sequence"/>
</dbReference>
<reference evidence="1" key="1">
    <citation type="submission" date="2024-02" db="EMBL/GenBank/DDBJ databases">
        <title>Bacteria isolated from the canopy kelp, Nereocystis luetkeana.</title>
        <authorList>
            <person name="Pfister C.A."/>
            <person name="Younker I.T."/>
            <person name="Light S.H."/>
        </authorList>
    </citation>
    <scope>NUCLEOTIDE SEQUENCE</scope>
    <source>
        <strain evidence="1">TN.2.01</strain>
    </source>
</reference>
<evidence type="ECO:0000313" key="2">
    <source>
        <dbReference type="Proteomes" id="UP001374952"/>
    </source>
</evidence>
<keyword evidence="2" id="KW-1185">Reference proteome</keyword>
<dbReference type="EMBL" id="JBAKAX010000021">
    <property type="protein sequence ID" value="MEL0605760.1"/>
    <property type="molecule type" value="Genomic_DNA"/>
</dbReference>
<gene>
    <name evidence="1" type="ORF">V6250_16425</name>
</gene>
<evidence type="ECO:0000313" key="1">
    <source>
        <dbReference type="EMBL" id="MEL0605760.1"/>
    </source>
</evidence>
<comment type="caution">
    <text evidence="1">The sequence shown here is derived from an EMBL/GenBank/DDBJ whole genome shotgun (WGS) entry which is preliminary data.</text>
</comment>
<organism evidence="1 2">
    <name type="scientific">Pseudoalteromonas undina</name>
    <dbReference type="NCBI Taxonomy" id="43660"/>
    <lineage>
        <taxon>Bacteria</taxon>
        <taxon>Pseudomonadati</taxon>
        <taxon>Pseudomonadota</taxon>
        <taxon>Gammaproteobacteria</taxon>
        <taxon>Alteromonadales</taxon>
        <taxon>Pseudoalteromonadaceae</taxon>
        <taxon>Pseudoalteromonas</taxon>
    </lineage>
</organism>
<accession>A0ACC6R7R3</accession>
<sequence>MLNVKHKELHKSFVYLLIACVLTSYLALLITWYEFNDPSFIANKKLHIIEVIVLPILSMAVIYTLFKKYGCDDNFNYLMTNHFFKGSKLVKGFLIVMYPCLIYTALWNLSVVPILYYAENNLGEPCSKEYLLTDVSACTINDEQQCIRLNLIDLSSGEERSFRWYLDTHKLQKIRNKRINLVGEKSYFGYIVNEIQW</sequence>